<gene>
    <name evidence="1" type="ORF">LJD61_03190</name>
</gene>
<sequence length="145" mass="16510">MKVRNIGKVDTSGAQAKKVKDEASVTFREVMSTRRDEIDADRLNKLMEDIDEQGKVLADSMTVEDLRDYKKKVKEFLSEAVKYGLKVQQSRGFNRGGRMRIYKTVQKVDEKLLELTDAVINKQEKGIKVLSLIGEIRGLLVDVYA</sequence>
<evidence type="ECO:0000313" key="2">
    <source>
        <dbReference type="Proteomes" id="UP001651880"/>
    </source>
</evidence>
<evidence type="ECO:0000313" key="1">
    <source>
        <dbReference type="EMBL" id="MCQ1528549.1"/>
    </source>
</evidence>
<dbReference type="EMBL" id="JAJEKE010000002">
    <property type="protein sequence ID" value="MCQ1528549.1"/>
    <property type="molecule type" value="Genomic_DNA"/>
</dbReference>
<dbReference type="InterPro" id="IPR005585">
    <property type="entry name" value="DUF327"/>
</dbReference>
<accession>A0ABT1NBZ5</accession>
<dbReference type="InterPro" id="IPR024042">
    <property type="entry name" value="TM1646-like_dom_sf"/>
</dbReference>
<dbReference type="Pfam" id="PF03885">
    <property type="entry name" value="DUF327"/>
    <property type="match status" value="1"/>
</dbReference>
<protein>
    <submittedName>
        <fullName evidence="1">YaaR family protein</fullName>
    </submittedName>
</protein>
<reference evidence="1 2" key="1">
    <citation type="submission" date="2021-10" db="EMBL/GenBank/DDBJ databases">
        <title>Lutispora strain m25 sp. nov., a thermophilic, non-spore-forming bacterium isolated from a lab-scale methanogenic bioreactor digesting anaerobic sludge.</title>
        <authorList>
            <person name="El Houari A."/>
            <person name="Mcdonald J."/>
        </authorList>
    </citation>
    <scope>NUCLEOTIDE SEQUENCE [LARGE SCALE GENOMIC DNA]</scope>
    <source>
        <strain evidence="2">m25</strain>
    </source>
</reference>
<dbReference type="Proteomes" id="UP001651880">
    <property type="component" value="Unassembled WGS sequence"/>
</dbReference>
<proteinExistence type="predicted"/>
<comment type="caution">
    <text evidence="1">The sequence shown here is derived from an EMBL/GenBank/DDBJ whole genome shotgun (WGS) entry which is preliminary data.</text>
</comment>
<keyword evidence="2" id="KW-1185">Reference proteome</keyword>
<name>A0ABT1NBZ5_9FIRM</name>
<dbReference type="RefSeq" id="WP_255226071.1">
    <property type="nucleotide sequence ID" value="NZ_JAJEKE010000002.1"/>
</dbReference>
<organism evidence="1 2">
    <name type="scientific">Lutispora saccharofermentans</name>
    <dbReference type="NCBI Taxonomy" id="3024236"/>
    <lineage>
        <taxon>Bacteria</taxon>
        <taxon>Bacillati</taxon>
        <taxon>Bacillota</taxon>
        <taxon>Clostridia</taxon>
        <taxon>Lutisporales</taxon>
        <taxon>Lutisporaceae</taxon>
        <taxon>Lutispora</taxon>
    </lineage>
</organism>
<dbReference type="Gene3D" id="1.20.120.490">
    <property type="entry name" value="Hypothetical protein TM1646-like domain"/>
    <property type="match status" value="1"/>
</dbReference>
<dbReference type="SUPFAM" id="SSF158397">
    <property type="entry name" value="TM1646-like"/>
    <property type="match status" value="1"/>
</dbReference>